<gene>
    <name evidence="1" type="ORF">NDU88_005683</name>
</gene>
<keyword evidence="2" id="KW-1185">Reference proteome</keyword>
<organism evidence="1 2">
    <name type="scientific">Pleurodeles waltl</name>
    <name type="common">Iberian ribbed newt</name>
    <dbReference type="NCBI Taxonomy" id="8319"/>
    <lineage>
        <taxon>Eukaryota</taxon>
        <taxon>Metazoa</taxon>
        <taxon>Chordata</taxon>
        <taxon>Craniata</taxon>
        <taxon>Vertebrata</taxon>
        <taxon>Euteleostomi</taxon>
        <taxon>Amphibia</taxon>
        <taxon>Batrachia</taxon>
        <taxon>Caudata</taxon>
        <taxon>Salamandroidea</taxon>
        <taxon>Salamandridae</taxon>
        <taxon>Pleurodelinae</taxon>
        <taxon>Pleurodeles</taxon>
    </lineage>
</organism>
<dbReference type="Proteomes" id="UP001066276">
    <property type="component" value="Chromosome 1_2"/>
</dbReference>
<dbReference type="AlphaFoldDB" id="A0AAV7WCI9"/>
<protein>
    <submittedName>
        <fullName evidence="1">Uncharacterized protein</fullName>
    </submittedName>
</protein>
<accession>A0AAV7WCI9</accession>
<name>A0AAV7WCI9_PLEWA</name>
<evidence type="ECO:0000313" key="1">
    <source>
        <dbReference type="EMBL" id="KAJ1210317.1"/>
    </source>
</evidence>
<evidence type="ECO:0000313" key="2">
    <source>
        <dbReference type="Proteomes" id="UP001066276"/>
    </source>
</evidence>
<dbReference type="EMBL" id="JANPWB010000002">
    <property type="protein sequence ID" value="KAJ1210317.1"/>
    <property type="molecule type" value="Genomic_DNA"/>
</dbReference>
<sequence length="102" mass="10676">MALLLAERRIALRWGVELWSARLGPRKKLEPGARVPVLRDAAELRRSGAGCPAPLIGEGGRVAPGGGAAGSVGPCKLGERRAAPCRSGGDDRRWACGTQTFC</sequence>
<proteinExistence type="predicted"/>
<reference evidence="1" key="1">
    <citation type="journal article" date="2022" name="bioRxiv">
        <title>Sequencing and chromosome-scale assembly of the giantPleurodeles waltlgenome.</title>
        <authorList>
            <person name="Brown T."/>
            <person name="Elewa A."/>
            <person name="Iarovenko S."/>
            <person name="Subramanian E."/>
            <person name="Araus A.J."/>
            <person name="Petzold A."/>
            <person name="Susuki M."/>
            <person name="Suzuki K.-i.T."/>
            <person name="Hayashi T."/>
            <person name="Toyoda A."/>
            <person name="Oliveira C."/>
            <person name="Osipova E."/>
            <person name="Leigh N.D."/>
            <person name="Simon A."/>
            <person name="Yun M.H."/>
        </authorList>
    </citation>
    <scope>NUCLEOTIDE SEQUENCE</scope>
    <source>
        <strain evidence="1">20211129_DDA</strain>
        <tissue evidence="1">Liver</tissue>
    </source>
</reference>
<comment type="caution">
    <text evidence="1">The sequence shown here is derived from an EMBL/GenBank/DDBJ whole genome shotgun (WGS) entry which is preliminary data.</text>
</comment>